<dbReference type="Proteomes" id="UP001524642">
    <property type="component" value="Unassembled WGS sequence"/>
</dbReference>
<keyword evidence="2" id="KW-1185">Reference proteome</keyword>
<organism evidence="1 2">
    <name type="scientific">Roseomonas populi</name>
    <dbReference type="NCBI Taxonomy" id="3121582"/>
    <lineage>
        <taxon>Bacteria</taxon>
        <taxon>Pseudomonadati</taxon>
        <taxon>Pseudomonadota</taxon>
        <taxon>Alphaproteobacteria</taxon>
        <taxon>Acetobacterales</taxon>
        <taxon>Roseomonadaceae</taxon>
        <taxon>Roseomonas</taxon>
    </lineage>
</organism>
<dbReference type="EMBL" id="JANJOU010000003">
    <property type="protein sequence ID" value="MCR0981500.1"/>
    <property type="molecule type" value="Genomic_DNA"/>
</dbReference>
<sequence length="300" mass="31927">MPHRREPTISGRGWPGAALLHLASETLALGCLFERRGSAFIRVPVHRRQQIPGCEWHSRRVAGLLRAVSYTFEALEDWTALAQEAPGTVAALYRSILGRPEIRAEELVWRADVYLRGPDGYEPAFPAGSYNPLNAWNTVRGAVHLNGSAAAGFAAAPRPGAGDRLRLTGPVPQRGLLFHGGRDVTAEVLRASRREGPGRPPRRLEAAVPEEADWSLGDLSLPDGDRFTPLGLFRALLGGDPAGGPAGGHGPRRGQGRGVVAASPWAMKGTGAMPFLPGQLVAEALLRQAGPIAAQAPDRS</sequence>
<protein>
    <submittedName>
        <fullName evidence="1">Uncharacterized protein</fullName>
    </submittedName>
</protein>
<evidence type="ECO:0000313" key="1">
    <source>
        <dbReference type="EMBL" id="MCR0981500.1"/>
    </source>
</evidence>
<proteinExistence type="predicted"/>
<name>A0ABT1X076_9PROT</name>
<reference evidence="1 2" key="1">
    <citation type="submission" date="2022-06" db="EMBL/GenBank/DDBJ databases">
        <title>Roseomonas CN29.</title>
        <authorList>
            <person name="Cheng Y."/>
            <person name="He X."/>
        </authorList>
    </citation>
    <scope>NUCLEOTIDE SEQUENCE [LARGE SCALE GENOMIC DNA]</scope>
    <source>
        <strain evidence="1 2">CN29</strain>
    </source>
</reference>
<gene>
    <name evidence="1" type="ORF">NRP21_05510</name>
</gene>
<dbReference type="RefSeq" id="WP_257715176.1">
    <property type="nucleotide sequence ID" value="NZ_JANJOU010000003.1"/>
</dbReference>
<evidence type="ECO:0000313" key="2">
    <source>
        <dbReference type="Proteomes" id="UP001524642"/>
    </source>
</evidence>
<accession>A0ABT1X076</accession>
<comment type="caution">
    <text evidence="1">The sequence shown here is derived from an EMBL/GenBank/DDBJ whole genome shotgun (WGS) entry which is preliminary data.</text>
</comment>